<evidence type="ECO:0000313" key="7">
    <source>
        <dbReference type="Proteomes" id="UP000288395"/>
    </source>
</evidence>
<proteinExistence type="predicted"/>
<dbReference type="AlphaFoldDB" id="A0A432VWS2"/>
<feature type="transmembrane region" description="Helical" evidence="5">
    <location>
        <begin position="7"/>
        <end position="25"/>
    </location>
</feature>
<comment type="caution">
    <text evidence="6">The sequence shown here is derived from an EMBL/GenBank/DDBJ whole genome shotgun (WGS) entry which is preliminary data.</text>
</comment>
<evidence type="ECO:0000256" key="4">
    <source>
        <dbReference type="ARBA" id="ARBA00023136"/>
    </source>
</evidence>
<organism evidence="6 7">
    <name type="scientific">Aliidiomarina iranensis</name>
    <dbReference type="NCBI Taxonomy" id="1434071"/>
    <lineage>
        <taxon>Bacteria</taxon>
        <taxon>Pseudomonadati</taxon>
        <taxon>Pseudomonadota</taxon>
        <taxon>Gammaproteobacteria</taxon>
        <taxon>Alteromonadales</taxon>
        <taxon>Idiomarinaceae</taxon>
        <taxon>Aliidiomarina</taxon>
    </lineage>
</organism>
<dbReference type="PANTHER" id="PTHR36926">
    <property type="entry name" value="COLICIN V PRODUCTION PROTEIN"/>
    <property type="match status" value="1"/>
</dbReference>
<reference evidence="7" key="1">
    <citation type="journal article" date="2018" name="Front. Microbiol.">
        <title>Genome-Based Analysis Reveals the Taxonomy and Diversity of the Family Idiomarinaceae.</title>
        <authorList>
            <person name="Liu Y."/>
            <person name="Lai Q."/>
            <person name="Shao Z."/>
        </authorList>
    </citation>
    <scope>NUCLEOTIDE SEQUENCE [LARGE SCALE GENOMIC DNA]</scope>
    <source>
        <strain evidence="7">GBPy7</strain>
    </source>
</reference>
<keyword evidence="4 5" id="KW-0472">Membrane</keyword>
<evidence type="ECO:0000256" key="3">
    <source>
        <dbReference type="ARBA" id="ARBA00022989"/>
    </source>
</evidence>
<dbReference type="RefSeq" id="WP_126766687.1">
    <property type="nucleotide sequence ID" value="NZ_PIPJ01000003.1"/>
</dbReference>
<name>A0A432VWS2_9GAMM</name>
<sequence>MEWIDYAIIGVIALSVIVSLVRGFVKEALSLGVWIAAFFIASHFYLELAAYFTRMEDTMLRNGAAVAALFIATLIVGSLVTYFVSQLVQKTGLSGTDRVLGSVFGALRGVLIVSALLFAADTFTPMAQNPWWQNSILIPHFSVYIQWFFEYLQNTSSFLQPE</sequence>
<evidence type="ECO:0000313" key="6">
    <source>
        <dbReference type="EMBL" id="RUO21130.1"/>
    </source>
</evidence>
<dbReference type="GO" id="GO:0009403">
    <property type="term" value="P:toxin biosynthetic process"/>
    <property type="evidence" value="ECO:0007669"/>
    <property type="project" value="InterPro"/>
</dbReference>
<evidence type="ECO:0000256" key="2">
    <source>
        <dbReference type="ARBA" id="ARBA00022692"/>
    </source>
</evidence>
<feature type="transmembrane region" description="Helical" evidence="5">
    <location>
        <begin position="64"/>
        <end position="84"/>
    </location>
</feature>
<dbReference type="InterPro" id="IPR003825">
    <property type="entry name" value="Colicin-V_CvpA"/>
</dbReference>
<dbReference type="EMBL" id="PIPJ01000003">
    <property type="protein sequence ID" value="RUO21130.1"/>
    <property type="molecule type" value="Genomic_DNA"/>
</dbReference>
<protein>
    <submittedName>
        <fullName evidence="6">Bacteriocin production protein</fullName>
    </submittedName>
</protein>
<keyword evidence="3 5" id="KW-1133">Transmembrane helix</keyword>
<keyword evidence="2 5" id="KW-0812">Transmembrane</keyword>
<dbReference type="InterPro" id="IPR052719">
    <property type="entry name" value="CvpA-like"/>
</dbReference>
<dbReference type="GO" id="GO:0016020">
    <property type="term" value="C:membrane"/>
    <property type="evidence" value="ECO:0007669"/>
    <property type="project" value="UniProtKB-SubCell"/>
</dbReference>
<evidence type="ECO:0000256" key="5">
    <source>
        <dbReference type="SAM" id="Phobius"/>
    </source>
</evidence>
<evidence type="ECO:0000256" key="1">
    <source>
        <dbReference type="ARBA" id="ARBA00004141"/>
    </source>
</evidence>
<feature type="transmembrane region" description="Helical" evidence="5">
    <location>
        <begin position="31"/>
        <end position="52"/>
    </location>
</feature>
<dbReference type="Proteomes" id="UP000288395">
    <property type="component" value="Unassembled WGS sequence"/>
</dbReference>
<dbReference type="OrthoDB" id="9810601at2"/>
<feature type="transmembrane region" description="Helical" evidence="5">
    <location>
        <begin position="99"/>
        <end position="119"/>
    </location>
</feature>
<dbReference type="Pfam" id="PF02674">
    <property type="entry name" value="Colicin_V"/>
    <property type="match status" value="1"/>
</dbReference>
<comment type="subcellular location">
    <subcellularLocation>
        <location evidence="1">Membrane</location>
        <topology evidence="1">Multi-pass membrane protein</topology>
    </subcellularLocation>
</comment>
<accession>A0A432VWS2</accession>
<dbReference type="PANTHER" id="PTHR36926:SF1">
    <property type="entry name" value="COLICIN V PRODUCTION PROTEIN"/>
    <property type="match status" value="1"/>
</dbReference>
<gene>
    <name evidence="6" type="ORF">CWE08_05935</name>
</gene>
<keyword evidence="7" id="KW-1185">Reference proteome</keyword>